<feature type="chain" id="PRO_5028884041" description="Lipoprotein" evidence="1">
    <location>
        <begin position="20"/>
        <end position="139"/>
    </location>
</feature>
<proteinExistence type="predicted"/>
<keyword evidence="1" id="KW-0732">Signal</keyword>
<dbReference type="Proteomes" id="UP000182771">
    <property type="component" value="Unassembled WGS sequence"/>
</dbReference>
<evidence type="ECO:0000313" key="3">
    <source>
        <dbReference type="Proteomes" id="UP000182771"/>
    </source>
</evidence>
<dbReference type="EMBL" id="FNND01000005">
    <property type="protein sequence ID" value="SDW93162.1"/>
    <property type="molecule type" value="Genomic_DNA"/>
</dbReference>
<name>A0A1H2XJY0_9FLAO</name>
<dbReference type="AlphaFoldDB" id="A0A1H2XJY0"/>
<accession>A0A1H2XJY0</accession>
<dbReference type="RefSeq" id="WP_016420963.1">
    <property type="nucleotide sequence ID" value="NZ_CP171122.1"/>
</dbReference>
<gene>
    <name evidence="2" type="ORF">SAMN05444420_105152</name>
</gene>
<comment type="caution">
    <text evidence="2">The sequence shown here is derived from an EMBL/GenBank/DDBJ whole genome shotgun (WGS) entry which is preliminary data.</text>
</comment>
<keyword evidence="3" id="KW-1185">Reference proteome</keyword>
<feature type="signal peptide" evidence="1">
    <location>
        <begin position="1"/>
        <end position="19"/>
    </location>
</feature>
<evidence type="ECO:0000256" key="1">
    <source>
        <dbReference type="SAM" id="SignalP"/>
    </source>
</evidence>
<protein>
    <recommendedName>
        <fullName evidence="4">Lipoprotein</fullName>
    </recommendedName>
</protein>
<dbReference type="GeneID" id="85016631"/>
<reference evidence="2 3" key="1">
    <citation type="submission" date="2016-10" db="EMBL/GenBank/DDBJ databases">
        <authorList>
            <person name="Varghese N."/>
            <person name="Submissions S."/>
        </authorList>
    </citation>
    <scope>NUCLEOTIDE SEQUENCE [LARGE SCALE GENOMIC DNA]</scope>
    <source>
        <strain evidence="2 3">DSM 11449</strain>
    </source>
</reference>
<organism evidence="2 3">
    <name type="scientific">Capnocytophaga granulosa</name>
    <dbReference type="NCBI Taxonomy" id="45242"/>
    <lineage>
        <taxon>Bacteria</taxon>
        <taxon>Pseudomonadati</taxon>
        <taxon>Bacteroidota</taxon>
        <taxon>Flavobacteriia</taxon>
        <taxon>Flavobacteriales</taxon>
        <taxon>Flavobacteriaceae</taxon>
        <taxon>Capnocytophaga</taxon>
    </lineage>
</organism>
<evidence type="ECO:0000313" key="2">
    <source>
        <dbReference type="EMBL" id="SDW93162.1"/>
    </source>
</evidence>
<evidence type="ECO:0008006" key="4">
    <source>
        <dbReference type="Google" id="ProtNLM"/>
    </source>
</evidence>
<sequence>MRKLLLLSLLLVGCKPLLFIEVPPDMQLDTSFHAKNPHKVVLFVEHDVYYKQAQTNPDYRAAKERISALLPPASNKCLCGITVRGGIVRIDGKKSWVIDIEQLPTIAALVLYRDKGKPEVVTDPKQYEKRLRKMWKDSQ</sequence>